<dbReference type="STRING" id="41047.A0A397HU68"/>
<evidence type="ECO:0000256" key="1">
    <source>
        <dbReference type="ARBA" id="ARBA00010928"/>
    </source>
</evidence>
<dbReference type="AlphaFoldDB" id="A0A397HU68"/>
<evidence type="ECO:0000259" key="3">
    <source>
        <dbReference type="Pfam" id="PF01408"/>
    </source>
</evidence>
<keyword evidence="6" id="KW-1185">Reference proteome</keyword>
<reference evidence="5" key="1">
    <citation type="submission" date="2018-08" db="EMBL/GenBank/DDBJ databases">
        <title>Draft genome sequence of azole-resistant Aspergillus thermomutatus (Neosartorya pseudofischeri) strain HMR AF 39, isolated from a human nasal aspirate.</title>
        <authorList>
            <person name="Parent-Michaud M."/>
            <person name="Dufresne P.J."/>
            <person name="Fournier E."/>
            <person name="Martineau C."/>
            <person name="Moreira S."/>
            <person name="Perkins V."/>
            <person name="De Repentigny L."/>
            <person name="Dufresne S.F."/>
        </authorList>
    </citation>
    <scope>NUCLEOTIDE SEQUENCE [LARGE SCALE GENOMIC DNA]</scope>
    <source>
        <strain evidence="5">HMR AF 39</strain>
    </source>
</reference>
<evidence type="ECO:0000259" key="4">
    <source>
        <dbReference type="Pfam" id="PF22725"/>
    </source>
</evidence>
<keyword evidence="2" id="KW-0560">Oxidoreductase</keyword>
<dbReference type="Pfam" id="PF01408">
    <property type="entry name" value="GFO_IDH_MocA"/>
    <property type="match status" value="1"/>
</dbReference>
<gene>
    <name evidence="5" type="ORF">CDV56_108339</name>
</gene>
<dbReference type="GeneID" id="38130313"/>
<evidence type="ECO:0000256" key="2">
    <source>
        <dbReference type="ARBA" id="ARBA00023002"/>
    </source>
</evidence>
<dbReference type="OrthoDB" id="446809at2759"/>
<accession>A0A397HU68</accession>
<feature type="domain" description="Gfo/Idh/MocA-like oxidoreductase N-terminal" evidence="3">
    <location>
        <begin position="9"/>
        <end position="126"/>
    </location>
</feature>
<organism evidence="5 6">
    <name type="scientific">Aspergillus thermomutatus</name>
    <name type="common">Neosartorya pseudofischeri</name>
    <dbReference type="NCBI Taxonomy" id="41047"/>
    <lineage>
        <taxon>Eukaryota</taxon>
        <taxon>Fungi</taxon>
        <taxon>Dikarya</taxon>
        <taxon>Ascomycota</taxon>
        <taxon>Pezizomycotina</taxon>
        <taxon>Eurotiomycetes</taxon>
        <taxon>Eurotiomycetidae</taxon>
        <taxon>Eurotiales</taxon>
        <taxon>Aspergillaceae</taxon>
        <taxon>Aspergillus</taxon>
        <taxon>Aspergillus subgen. Fumigati</taxon>
    </lineage>
</organism>
<feature type="domain" description="GFO/IDH/MocA-like oxidoreductase" evidence="4">
    <location>
        <begin position="191"/>
        <end position="253"/>
    </location>
</feature>
<dbReference type="SUPFAM" id="SSF55347">
    <property type="entry name" value="Glyceraldehyde-3-phosphate dehydrogenase-like, C-terminal domain"/>
    <property type="match status" value="1"/>
</dbReference>
<name>A0A397HU68_ASPTH</name>
<comment type="similarity">
    <text evidence="1">Belongs to the Gfo/Idh/MocA family.</text>
</comment>
<dbReference type="InterPro" id="IPR036291">
    <property type="entry name" value="NAD(P)-bd_dom_sf"/>
</dbReference>
<dbReference type="Pfam" id="PF22725">
    <property type="entry name" value="GFO_IDH_MocA_C3"/>
    <property type="match status" value="1"/>
</dbReference>
<proteinExistence type="inferred from homology"/>
<sequence>MTVTAPKKLKVAIAGLGRMGARHAHHFYALTPRAEVIAVSTPKQEELDWAATNIEGARRYLSYDEMLDSEKDLQAVVIASATSVHAEQAIKAIERGLHVLCEKPLSISVEQSQAVVDAYNKSKKRYPSQKVICGFSRRFDASYRDAFQKVQEGLIGRPSVFRSQTCDKLDPTGFFVEYAQFSGGIFVEDSVVKSVSAVGITAVSPELRKYNDRDNAFGILEFYDGKIAQLFCSRMMAAGQEDSTEITGTTGKLAVNTQPALNLVNIFEPTGIRREIPPHYYGRFRDAFITEANEFTACCLDDTEPPMKLEGAVSAVRIGAALQESLITRKKIEFDEQGQRI</sequence>
<dbReference type="GO" id="GO:0006740">
    <property type="term" value="P:NADPH regeneration"/>
    <property type="evidence" value="ECO:0007669"/>
    <property type="project" value="TreeGrafter"/>
</dbReference>
<dbReference type="Gene3D" id="3.40.50.720">
    <property type="entry name" value="NAD(P)-binding Rossmann-like Domain"/>
    <property type="match status" value="1"/>
</dbReference>
<dbReference type="EMBL" id="NKHU02000010">
    <property type="protein sequence ID" value="RHZ66745.1"/>
    <property type="molecule type" value="Genomic_DNA"/>
</dbReference>
<dbReference type="VEuPathDB" id="FungiDB:CDV56_108339"/>
<dbReference type="InterPro" id="IPR055170">
    <property type="entry name" value="GFO_IDH_MocA-like_dom"/>
</dbReference>
<dbReference type="Gene3D" id="3.30.360.10">
    <property type="entry name" value="Dihydrodipicolinate Reductase, domain 2"/>
    <property type="match status" value="1"/>
</dbReference>
<protein>
    <submittedName>
        <fullName evidence="5">Uncharacterized protein</fullName>
    </submittedName>
</protein>
<dbReference type="InterPro" id="IPR000683">
    <property type="entry name" value="Gfo/Idh/MocA-like_OxRdtase_N"/>
</dbReference>
<comment type="caution">
    <text evidence="5">The sequence shown here is derived from an EMBL/GenBank/DDBJ whole genome shotgun (WGS) entry which is preliminary data.</text>
</comment>
<dbReference type="PANTHER" id="PTHR42840">
    <property type="entry name" value="NAD(P)-BINDING ROSSMANN-FOLD SUPERFAMILY PROTEIN-RELATED"/>
    <property type="match status" value="1"/>
</dbReference>
<dbReference type="GO" id="GO:0005737">
    <property type="term" value="C:cytoplasm"/>
    <property type="evidence" value="ECO:0007669"/>
    <property type="project" value="TreeGrafter"/>
</dbReference>
<dbReference type="RefSeq" id="XP_026618348.1">
    <property type="nucleotide sequence ID" value="XM_026761958.1"/>
</dbReference>
<dbReference type="GO" id="GO:0000166">
    <property type="term" value="F:nucleotide binding"/>
    <property type="evidence" value="ECO:0007669"/>
    <property type="project" value="InterPro"/>
</dbReference>
<evidence type="ECO:0000313" key="6">
    <source>
        <dbReference type="Proteomes" id="UP000215305"/>
    </source>
</evidence>
<dbReference type="Proteomes" id="UP000215305">
    <property type="component" value="Unassembled WGS sequence"/>
</dbReference>
<dbReference type="PANTHER" id="PTHR42840:SF3">
    <property type="entry name" value="BINDING ROSSMANN FOLD OXIDOREDUCTASE, PUTATIVE (AFU_ORTHOLOGUE AFUA_2G10240)-RELATED"/>
    <property type="match status" value="1"/>
</dbReference>
<dbReference type="SUPFAM" id="SSF51735">
    <property type="entry name" value="NAD(P)-binding Rossmann-fold domains"/>
    <property type="match status" value="1"/>
</dbReference>
<evidence type="ECO:0000313" key="5">
    <source>
        <dbReference type="EMBL" id="RHZ66745.1"/>
    </source>
</evidence>
<dbReference type="GO" id="GO:0016491">
    <property type="term" value="F:oxidoreductase activity"/>
    <property type="evidence" value="ECO:0007669"/>
    <property type="project" value="UniProtKB-KW"/>
</dbReference>